<dbReference type="EMBL" id="BGZK01000415">
    <property type="protein sequence ID" value="GBP42278.1"/>
    <property type="molecule type" value="Genomic_DNA"/>
</dbReference>
<dbReference type="STRING" id="151549.A0A4C1VT45"/>
<dbReference type="GO" id="GO:0006260">
    <property type="term" value="P:DNA replication"/>
    <property type="evidence" value="ECO:0007669"/>
    <property type="project" value="TreeGrafter"/>
</dbReference>
<protein>
    <recommendedName>
        <fullName evidence="2">DNA helicase Pif1-like 2B domain-containing protein</fullName>
    </recommendedName>
</protein>
<keyword evidence="4" id="KW-1185">Reference proteome</keyword>
<dbReference type="Proteomes" id="UP000299102">
    <property type="component" value="Unassembled WGS sequence"/>
</dbReference>
<gene>
    <name evidence="3" type="ORF">EVAR_16374_1</name>
</gene>
<evidence type="ECO:0000313" key="4">
    <source>
        <dbReference type="Proteomes" id="UP000299102"/>
    </source>
</evidence>
<feature type="region of interest" description="Disordered" evidence="1">
    <location>
        <begin position="239"/>
        <end position="284"/>
    </location>
</feature>
<sequence>MNMKIVNRLTPSRLENLKFLLAEVIRGQEGDIFGFMKLSYNRSSRADGLIDGSCRGTCDLVDTVHYPQEFLNSLSSSGVPPQGHMLKVGIAIMLLRNLSPPTCVMVQNRENIIVATILTGPAVHELAYIPRIPMIPTDLPIPFKGYSISSRSLLPPTFNMSQGQTFSRVGIDMKKQCFSYGLYLRLGTVHPHTDPLPFGSVDVWNRRRNVLSKMAPELYWCVNHETDLIRDTSRAHASASTALAGPPGTGGRLYTARSNKSASSGNKARANDSRRERTLNRCSE</sequence>
<comment type="caution">
    <text evidence="3">The sequence shown here is derived from an EMBL/GenBank/DDBJ whole genome shotgun (WGS) entry which is preliminary data.</text>
</comment>
<dbReference type="GO" id="GO:0005657">
    <property type="term" value="C:replication fork"/>
    <property type="evidence" value="ECO:0007669"/>
    <property type="project" value="TreeGrafter"/>
</dbReference>
<evidence type="ECO:0000256" key="1">
    <source>
        <dbReference type="SAM" id="MobiDB-lite"/>
    </source>
</evidence>
<evidence type="ECO:0000259" key="2">
    <source>
        <dbReference type="Pfam" id="PF21530"/>
    </source>
</evidence>
<dbReference type="Pfam" id="PF21530">
    <property type="entry name" value="Pif1_2B_dom"/>
    <property type="match status" value="1"/>
</dbReference>
<dbReference type="AlphaFoldDB" id="A0A4C1VT45"/>
<organism evidence="3 4">
    <name type="scientific">Eumeta variegata</name>
    <name type="common">Bagworm moth</name>
    <name type="synonym">Eumeta japonica</name>
    <dbReference type="NCBI Taxonomy" id="151549"/>
    <lineage>
        <taxon>Eukaryota</taxon>
        <taxon>Metazoa</taxon>
        <taxon>Ecdysozoa</taxon>
        <taxon>Arthropoda</taxon>
        <taxon>Hexapoda</taxon>
        <taxon>Insecta</taxon>
        <taxon>Pterygota</taxon>
        <taxon>Neoptera</taxon>
        <taxon>Endopterygota</taxon>
        <taxon>Lepidoptera</taxon>
        <taxon>Glossata</taxon>
        <taxon>Ditrysia</taxon>
        <taxon>Tineoidea</taxon>
        <taxon>Psychidae</taxon>
        <taxon>Oiketicinae</taxon>
        <taxon>Eumeta</taxon>
    </lineage>
</organism>
<accession>A0A4C1VT45</accession>
<feature type="compositionally biased region" description="Polar residues" evidence="1">
    <location>
        <begin position="256"/>
        <end position="266"/>
    </location>
</feature>
<dbReference type="PANTHER" id="PTHR23274">
    <property type="entry name" value="DNA HELICASE-RELATED"/>
    <property type="match status" value="1"/>
</dbReference>
<evidence type="ECO:0000313" key="3">
    <source>
        <dbReference type="EMBL" id="GBP42278.1"/>
    </source>
</evidence>
<dbReference type="OrthoDB" id="272985at2759"/>
<dbReference type="PANTHER" id="PTHR23274:SF51">
    <property type="entry name" value="OS03G0423850 PROTEIN"/>
    <property type="match status" value="1"/>
</dbReference>
<name>A0A4C1VT45_EUMVA</name>
<reference evidence="3 4" key="1">
    <citation type="journal article" date="2019" name="Commun. Biol.">
        <title>The bagworm genome reveals a unique fibroin gene that provides high tensile strength.</title>
        <authorList>
            <person name="Kono N."/>
            <person name="Nakamura H."/>
            <person name="Ohtoshi R."/>
            <person name="Tomita M."/>
            <person name="Numata K."/>
            <person name="Arakawa K."/>
        </authorList>
    </citation>
    <scope>NUCLEOTIDE SEQUENCE [LARGE SCALE GENOMIC DNA]</scope>
</reference>
<feature type="domain" description="DNA helicase Pif1-like 2B" evidence="2">
    <location>
        <begin position="69"/>
        <end position="100"/>
    </location>
</feature>
<proteinExistence type="predicted"/>
<dbReference type="InterPro" id="IPR049163">
    <property type="entry name" value="Pif1-like_2B_dom"/>
</dbReference>
<feature type="compositionally biased region" description="Basic and acidic residues" evidence="1">
    <location>
        <begin position="269"/>
        <end position="284"/>
    </location>
</feature>